<dbReference type="Pfam" id="PF03194">
    <property type="entry name" value="LUC7"/>
    <property type="match status" value="1"/>
</dbReference>
<dbReference type="EMBL" id="CP014501">
    <property type="protein sequence ID" value="ANB12108.1"/>
    <property type="molecule type" value="Genomic_DNA"/>
</dbReference>
<feature type="coiled-coil region" evidence="2">
    <location>
        <begin position="150"/>
        <end position="180"/>
    </location>
</feature>
<dbReference type="GO" id="GO:0006376">
    <property type="term" value="P:mRNA splice site recognition"/>
    <property type="evidence" value="ECO:0007669"/>
    <property type="project" value="InterPro"/>
</dbReference>
<sequence>MAAEQRKLLEQLMGRDALDSRRPVRAERIDLYDPKICKSFLLGGCFYDFFPGVKQIGRCPRMHAEKYRLEYLNQVKNGVKFPDFDLEHERTLEHHINELQQRIDVANKRLDKTPEDMEKINQATRDLETLTTAITMSLQEIELLAEQGHITKALQELNNLERLRMEKNNINTEIKALSDVSGFSGFQKLQVCEICSAYLSRLDNDKRLADHFLGKTHRGYALLLDTYNEYKTKNAPLHASSRKRGYSHY</sequence>
<dbReference type="OrthoDB" id="153872at2759"/>
<dbReference type="PANTHER" id="PTHR12375">
    <property type="entry name" value="RNA-BINDING PROTEIN LUC7-RELATED"/>
    <property type="match status" value="1"/>
</dbReference>
<keyword evidence="4" id="KW-1185">Reference proteome</keyword>
<dbReference type="RefSeq" id="XP_018734585.1">
    <property type="nucleotide sequence ID" value="XM_018880466.1"/>
</dbReference>
<comment type="similarity">
    <text evidence="1">Belongs to the Luc7 family.</text>
</comment>
<dbReference type="KEGG" id="slb:AWJ20_345"/>
<dbReference type="InterPro" id="IPR004882">
    <property type="entry name" value="Luc7-rel"/>
</dbReference>
<accession>A0A161HKD4</accession>
<name>A0A161HKD4_9ASCO</name>
<dbReference type="AlphaFoldDB" id="A0A161HKD4"/>
<protein>
    <submittedName>
        <fullName evidence="3">Luc7p</fullName>
    </submittedName>
</protein>
<feature type="coiled-coil region" evidence="2">
    <location>
        <begin position="89"/>
        <end position="116"/>
    </location>
</feature>
<keyword evidence="2" id="KW-0175">Coiled coil</keyword>
<evidence type="ECO:0000256" key="1">
    <source>
        <dbReference type="ARBA" id="ARBA00005655"/>
    </source>
</evidence>
<gene>
    <name evidence="3" type="primary">LUC7</name>
    <name evidence="3" type="ORF">AWJ20_345</name>
</gene>
<dbReference type="GO" id="GO:0003729">
    <property type="term" value="F:mRNA binding"/>
    <property type="evidence" value="ECO:0007669"/>
    <property type="project" value="InterPro"/>
</dbReference>
<proteinExistence type="inferred from homology"/>
<evidence type="ECO:0000313" key="4">
    <source>
        <dbReference type="Proteomes" id="UP000189580"/>
    </source>
</evidence>
<evidence type="ECO:0000313" key="3">
    <source>
        <dbReference type="EMBL" id="ANB12108.1"/>
    </source>
</evidence>
<reference evidence="3 4" key="1">
    <citation type="submission" date="2016-02" db="EMBL/GenBank/DDBJ databases">
        <title>Complete genome sequence and transcriptome regulation of the pentose utilising yeast Sugiyamaella lignohabitans.</title>
        <authorList>
            <person name="Bellasio M."/>
            <person name="Peymann A."/>
            <person name="Valli M."/>
            <person name="Sipitzky M."/>
            <person name="Graf A."/>
            <person name="Sauer M."/>
            <person name="Marx H."/>
            <person name="Mattanovich D."/>
        </authorList>
    </citation>
    <scope>NUCLEOTIDE SEQUENCE [LARGE SCALE GENOMIC DNA]</scope>
    <source>
        <strain evidence="3 4">CBS 10342</strain>
    </source>
</reference>
<evidence type="ECO:0000256" key="2">
    <source>
        <dbReference type="SAM" id="Coils"/>
    </source>
</evidence>
<dbReference type="GO" id="GO:0005685">
    <property type="term" value="C:U1 snRNP"/>
    <property type="evidence" value="ECO:0007669"/>
    <property type="project" value="EnsemblFungi"/>
</dbReference>
<organism evidence="3 4">
    <name type="scientific">Sugiyamaella lignohabitans</name>
    <dbReference type="NCBI Taxonomy" id="796027"/>
    <lineage>
        <taxon>Eukaryota</taxon>
        <taxon>Fungi</taxon>
        <taxon>Dikarya</taxon>
        <taxon>Ascomycota</taxon>
        <taxon>Saccharomycotina</taxon>
        <taxon>Dipodascomycetes</taxon>
        <taxon>Dipodascales</taxon>
        <taxon>Trichomonascaceae</taxon>
        <taxon>Sugiyamaella</taxon>
    </lineage>
</organism>
<dbReference type="GeneID" id="30035473"/>
<dbReference type="Proteomes" id="UP000189580">
    <property type="component" value="Chromosome a"/>
</dbReference>